<dbReference type="Proteomes" id="UP001239111">
    <property type="component" value="Chromosome 2"/>
</dbReference>
<organism evidence="1 2">
    <name type="scientific">Eretmocerus hayati</name>
    <dbReference type="NCBI Taxonomy" id="131215"/>
    <lineage>
        <taxon>Eukaryota</taxon>
        <taxon>Metazoa</taxon>
        <taxon>Ecdysozoa</taxon>
        <taxon>Arthropoda</taxon>
        <taxon>Hexapoda</taxon>
        <taxon>Insecta</taxon>
        <taxon>Pterygota</taxon>
        <taxon>Neoptera</taxon>
        <taxon>Endopterygota</taxon>
        <taxon>Hymenoptera</taxon>
        <taxon>Apocrita</taxon>
        <taxon>Proctotrupomorpha</taxon>
        <taxon>Chalcidoidea</taxon>
        <taxon>Aphelinidae</taxon>
        <taxon>Aphelininae</taxon>
        <taxon>Eretmocerus</taxon>
    </lineage>
</organism>
<gene>
    <name evidence="1" type="ORF">QAD02_013050</name>
</gene>
<reference evidence="1" key="1">
    <citation type="submission" date="2023-04" db="EMBL/GenBank/DDBJ databases">
        <title>A chromosome-level genome assembly of the parasitoid wasp Eretmocerus hayati.</title>
        <authorList>
            <person name="Zhong Y."/>
            <person name="Liu S."/>
            <person name="Liu Y."/>
        </authorList>
    </citation>
    <scope>NUCLEOTIDE SEQUENCE</scope>
    <source>
        <strain evidence="1">ZJU_SS_LIU_2023</strain>
    </source>
</reference>
<evidence type="ECO:0000313" key="1">
    <source>
        <dbReference type="EMBL" id="KAJ8677263.1"/>
    </source>
</evidence>
<accession>A0ACC2P2E7</accession>
<protein>
    <submittedName>
        <fullName evidence="1">Uncharacterized protein</fullName>
    </submittedName>
</protein>
<keyword evidence="2" id="KW-1185">Reference proteome</keyword>
<name>A0ACC2P2E7_9HYME</name>
<dbReference type="EMBL" id="CM056742">
    <property type="protein sequence ID" value="KAJ8677263.1"/>
    <property type="molecule type" value="Genomic_DNA"/>
</dbReference>
<proteinExistence type="predicted"/>
<sequence length="111" mass="12132">MRPASGDCDGRSISLNAYRKVPNDFEIQPKMVVTVVVLVVLVALVQLCDFAEDHGKKPDLPGHYLLYCTGQLGLTCDDCDISVISTPAVITVTLSAIFFRPINVHPIFSKI</sequence>
<comment type="caution">
    <text evidence="1">The sequence shown here is derived from an EMBL/GenBank/DDBJ whole genome shotgun (WGS) entry which is preliminary data.</text>
</comment>
<evidence type="ECO:0000313" key="2">
    <source>
        <dbReference type="Proteomes" id="UP001239111"/>
    </source>
</evidence>